<name>A0A327Z2Y0_9ACTN</name>
<dbReference type="AlphaFoldDB" id="A0A327Z2Y0"/>
<sequence>MPTGGFVVPAWWVVTLGLPGVRAVRFGGRAWWVVALGMPWVSGCACCVSRLWWVGAWAARVGRGGRAGCGLGAIAGGERAGGRVVAPAAGEMSCSEVGGTVRRRRSCEFLAGMAAQTHKFRGRARVTSGLSDRRSGRGARAVAQTCYGAAMTCLSYGSGRPAVVQSRYECAMACVSYGSACSASRIAPQGAHGHVCSGAPCALGYVPWLRVPGRTVCPGYVGSRHTVCLRPAERPWRRCALGDRIWTGGGVVEWAMQLRERRAAAVRTHGRRGVGPVLI</sequence>
<keyword evidence="1" id="KW-1133">Transmembrane helix</keyword>
<dbReference type="EMBL" id="QLMJ01000024">
    <property type="protein sequence ID" value="RAK27270.1"/>
    <property type="molecule type" value="Genomic_DNA"/>
</dbReference>
<keyword evidence="1" id="KW-0472">Membrane</keyword>
<keyword evidence="1" id="KW-0812">Transmembrane</keyword>
<organism evidence="2 3">
    <name type="scientific">Actinoplanes lutulentus</name>
    <dbReference type="NCBI Taxonomy" id="1287878"/>
    <lineage>
        <taxon>Bacteria</taxon>
        <taxon>Bacillati</taxon>
        <taxon>Actinomycetota</taxon>
        <taxon>Actinomycetes</taxon>
        <taxon>Micromonosporales</taxon>
        <taxon>Micromonosporaceae</taxon>
        <taxon>Actinoplanes</taxon>
    </lineage>
</organism>
<evidence type="ECO:0000313" key="2">
    <source>
        <dbReference type="EMBL" id="RAK27270.1"/>
    </source>
</evidence>
<feature type="transmembrane region" description="Helical" evidence="1">
    <location>
        <begin position="33"/>
        <end position="53"/>
    </location>
</feature>
<proteinExistence type="predicted"/>
<keyword evidence="3" id="KW-1185">Reference proteome</keyword>
<dbReference type="Proteomes" id="UP000249341">
    <property type="component" value="Unassembled WGS sequence"/>
</dbReference>
<reference evidence="2 3" key="1">
    <citation type="submission" date="2018-06" db="EMBL/GenBank/DDBJ databases">
        <title>Genomic Encyclopedia of Type Strains, Phase III (KMG-III): the genomes of soil and plant-associated and newly described type strains.</title>
        <authorList>
            <person name="Whitman W."/>
        </authorList>
    </citation>
    <scope>NUCLEOTIDE SEQUENCE [LARGE SCALE GENOMIC DNA]</scope>
    <source>
        <strain evidence="2 3">CGMCC 4.7090</strain>
    </source>
</reference>
<accession>A0A327Z2Y0</accession>
<gene>
    <name evidence="2" type="ORF">B0I29_124161</name>
</gene>
<protein>
    <submittedName>
        <fullName evidence="2">Uncharacterized protein</fullName>
    </submittedName>
</protein>
<comment type="caution">
    <text evidence="2">The sequence shown here is derived from an EMBL/GenBank/DDBJ whole genome shotgun (WGS) entry which is preliminary data.</text>
</comment>
<evidence type="ECO:0000313" key="3">
    <source>
        <dbReference type="Proteomes" id="UP000249341"/>
    </source>
</evidence>
<evidence type="ECO:0000256" key="1">
    <source>
        <dbReference type="SAM" id="Phobius"/>
    </source>
</evidence>